<evidence type="ECO:0000313" key="9">
    <source>
        <dbReference type="EMBL" id="SHO47745.1"/>
    </source>
</evidence>
<dbReference type="InterPro" id="IPR050572">
    <property type="entry name" value="Fe-S_Ferredoxin"/>
</dbReference>
<evidence type="ECO:0000259" key="8">
    <source>
        <dbReference type="PROSITE" id="PS51379"/>
    </source>
</evidence>
<dbReference type="AlphaFoldDB" id="A0A2H1EIP6"/>
<evidence type="ECO:0000256" key="1">
    <source>
        <dbReference type="ARBA" id="ARBA00022448"/>
    </source>
</evidence>
<evidence type="ECO:0000256" key="2">
    <source>
        <dbReference type="ARBA" id="ARBA00022485"/>
    </source>
</evidence>
<keyword evidence="2" id="KW-0004">4Fe-4S</keyword>
<dbReference type="SUPFAM" id="SSF54862">
    <property type="entry name" value="4Fe-4S ferredoxins"/>
    <property type="match status" value="1"/>
</dbReference>
<dbReference type="PROSITE" id="PS00198">
    <property type="entry name" value="4FE4S_FER_1"/>
    <property type="match status" value="1"/>
</dbReference>
<keyword evidence="3" id="KW-0479">Metal-binding</keyword>
<evidence type="ECO:0000313" key="10">
    <source>
        <dbReference type="Proteomes" id="UP000232412"/>
    </source>
</evidence>
<sequence length="167" mass="18828">MPIDLEFPKNHKPIGKHKCADGEHFHFVWGPGKIDAESSTDENIQNAYKKRGEEYVPLGIHGTFVAVDWDSCISDGGCIEVCPVQVYQWYRTENDVPAVQMVNATSVGTGESHQKEGRKDYTDKSEPIREHDCIWCMACVSVCPTQAIKVDQSNQKIHEEMAIKYAK</sequence>
<dbReference type="Pfam" id="PF13237">
    <property type="entry name" value="Fer4_10"/>
    <property type="match status" value="1"/>
</dbReference>
<keyword evidence="10" id="KW-1185">Reference proteome</keyword>
<dbReference type="RefSeq" id="WP_101010807.1">
    <property type="nucleotide sequence ID" value="NZ_FRFC01000005.1"/>
</dbReference>
<keyword evidence="7" id="KW-0411">Iron-sulfur</keyword>
<protein>
    <submittedName>
        <fullName evidence="9">Zinc-containing ferredoxin</fullName>
    </submittedName>
</protein>
<evidence type="ECO:0000256" key="6">
    <source>
        <dbReference type="ARBA" id="ARBA00023004"/>
    </source>
</evidence>
<dbReference type="Proteomes" id="UP000232412">
    <property type="component" value="Unassembled WGS sequence"/>
</dbReference>
<dbReference type="GO" id="GO:0016491">
    <property type="term" value="F:oxidoreductase activity"/>
    <property type="evidence" value="ECO:0007669"/>
    <property type="project" value="UniProtKB-ARBA"/>
</dbReference>
<keyword evidence="6" id="KW-0408">Iron</keyword>
<dbReference type="PANTHER" id="PTHR43687">
    <property type="entry name" value="ADENYLYLSULFATE REDUCTASE, BETA SUBUNIT"/>
    <property type="match status" value="1"/>
</dbReference>
<keyword evidence="4" id="KW-0677">Repeat</keyword>
<name>A0A2H1EIP6_9ARCH</name>
<accession>A0A2H1EIP6</accession>
<dbReference type="PANTHER" id="PTHR43687:SF6">
    <property type="entry name" value="L-ASPARTATE SEMIALDEHYDE SULFURTRANSFERASE IRON-SULFUR SUBUNIT"/>
    <property type="match status" value="1"/>
</dbReference>
<evidence type="ECO:0000256" key="3">
    <source>
        <dbReference type="ARBA" id="ARBA00022723"/>
    </source>
</evidence>
<keyword evidence="5" id="KW-0249">Electron transport</keyword>
<dbReference type="InterPro" id="IPR017900">
    <property type="entry name" value="4Fe4S_Fe_S_CS"/>
</dbReference>
<dbReference type="OrthoDB" id="23833at2157"/>
<organism evidence="9 10">
    <name type="scientific">Nitrosotalea sinensis</name>
    <dbReference type="NCBI Taxonomy" id="1499975"/>
    <lineage>
        <taxon>Archaea</taxon>
        <taxon>Nitrososphaerota</taxon>
        <taxon>Nitrososphaeria</taxon>
        <taxon>Nitrosotaleales</taxon>
        <taxon>Nitrosotaleaceae</taxon>
        <taxon>Nitrosotalea</taxon>
    </lineage>
</organism>
<dbReference type="InterPro" id="IPR017896">
    <property type="entry name" value="4Fe4S_Fe-S-bd"/>
</dbReference>
<evidence type="ECO:0000256" key="4">
    <source>
        <dbReference type="ARBA" id="ARBA00022737"/>
    </source>
</evidence>
<reference evidence="10" key="1">
    <citation type="submission" date="2016-12" db="EMBL/GenBank/DDBJ databases">
        <authorList>
            <person name="Herbold C."/>
        </authorList>
    </citation>
    <scope>NUCLEOTIDE SEQUENCE [LARGE SCALE GENOMIC DNA]</scope>
</reference>
<feature type="domain" description="4Fe-4S ferredoxin-type" evidence="8">
    <location>
        <begin position="63"/>
        <end position="92"/>
    </location>
</feature>
<evidence type="ECO:0000256" key="7">
    <source>
        <dbReference type="ARBA" id="ARBA00023014"/>
    </source>
</evidence>
<dbReference type="Gene3D" id="3.30.70.20">
    <property type="match status" value="1"/>
</dbReference>
<dbReference type="GO" id="GO:0051539">
    <property type="term" value="F:4 iron, 4 sulfur cluster binding"/>
    <property type="evidence" value="ECO:0007669"/>
    <property type="project" value="UniProtKB-KW"/>
</dbReference>
<dbReference type="EMBL" id="FRFC01000005">
    <property type="protein sequence ID" value="SHO47745.1"/>
    <property type="molecule type" value="Genomic_DNA"/>
</dbReference>
<dbReference type="GO" id="GO:0046872">
    <property type="term" value="F:metal ion binding"/>
    <property type="evidence" value="ECO:0007669"/>
    <property type="project" value="UniProtKB-KW"/>
</dbReference>
<keyword evidence="1" id="KW-0813">Transport</keyword>
<proteinExistence type="predicted"/>
<feature type="domain" description="4Fe-4S ferredoxin-type" evidence="8">
    <location>
        <begin position="124"/>
        <end position="153"/>
    </location>
</feature>
<evidence type="ECO:0000256" key="5">
    <source>
        <dbReference type="ARBA" id="ARBA00022982"/>
    </source>
</evidence>
<dbReference type="PROSITE" id="PS51379">
    <property type="entry name" value="4FE4S_FER_2"/>
    <property type="match status" value="2"/>
</dbReference>
<gene>
    <name evidence="9" type="primary">zfx</name>
    <name evidence="9" type="ORF">NSIN_40215</name>
</gene>